<feature type="transmembrane region" description="Helical" evidence="7">
    <location>
        <begin position="27"/>
        <end position="48"/>
    </location>
</feature>
<evidence type="ECO:0000256" key="6">
    <source>
        <dbReference type="SAM" id="MobiDB-lite"/>
    </source>
</evidence>
<dbReference type="RefSeq" id="WP_179822830.1">
    <property type="nucleotide sequence ID" value="NZ_JACCFS010000001.1"/>
</dbReference>
<feature type="transmembrane region" description="Helical" evidence="7">
    <location>
        <begin position="397"/>
        <end position="420"/>
    </location>
</feature>
<accession>A0A7Z0ELG6</accession>
<keyword evidence="2 7" id="KW-0812">Transmembrane</keyword>
<feature type="region of interest" description="Disordered" evidence="6">
    <location>
        <begin position="456"/>
        <end position="488"/>
    </location>
</feature>
<evidence type="ECO:0000313" key="9">
    <source>
        <dbReference type="Proteomes" id="UP000572051"/>
    </source>
</evidence>
<gene>
    <name evidence="8" type="ORF">HNR10_002149</name>
</gene>
<feature type="transmembrane region" description="Helical" evidence="7">
    <location>
        <begin position="272"/>
        <end position="291"/>
    </location>
</feature>
<dbReference type="GO" id="GO:0005886">
    <property type="term" value="C:plasma membrane"/>
    <property type="evidence" value="ECO:0007669"/>
    <property type="project" value="TreeGrafter"/>
</dbReference>
<keyword evidence="4 7" id="KW-1133">Transmembrane helix</keyword>
<feature type="transmembrane region" description="Helical" evidence="7">
    <location>
        <begin position="117"/>
        <end position="136"/>
    </location>
</feature>
<dbReference type="AlphaFoldDB" id="A0A7Z0ELG6"/>
<evidence type="ECO:0000313" key="8">
    <source>
        <dbReference type="EMBL" id="NYJ34268.1"/>
    </source>
</evidence>
<evidence type="ECO:0000256" key="7">
    <source>
        <dbReference type="SAM" id="Phobius"/>
    </source>
</evidence>
<dbReference type="Proteomes" id="UP000572051">
    <property type="component" value="Unassembled WGS sequence"/>
</dbReference>
<dbReference type="GO" id="GO:0008360">
    <property type="term" value="P:regulation of cell shape"/>
    <property type="evidence" value="ECO:0007669"/>
    <property type="project" value="UniProtKB-KW"/>
</dbReference>
<comment type="caution">
    <text evidence="8">The sequence shown here is derived from an EMBL/GenBank/DDBJ whole genome shotgun (WGS) entry which is preliminary data.</text>
</comment>
<dbReference type="GO" id="GO:0015648">
    <property type="term" value="F:lipid-linked peptidoglycan transporter activity"/>
    <property type="evidence" value="ECO:0007669"/>
    <property type="project" value="TreeGrafter"/>
</dbReference>
<reference evidence="8 9" key="1">
    <citation type="submission" date="2020-07" db="EMBL/GenBank/DDBJ databases">
        <title>Sequencing the genomes of 1000 actinobacteria strains.</title>
        <authorList>
            <person name="Klenk H.-P."/>
        </authorList>
    </citation>
    <scope>NUCLEOTIDE SEQUENCE [LARGE SCALE GENOMIC DNA]</scope>
    <source>
        <strain evidence="8 9">DSM 44442</strain>
    </source>
</reference>
<keyword evidence="5 7" id="KW-0472">Membrane</keyword>
<evidence type="ECO:0000256" key="5">
    <source>
        <dbReference type="ARBA" id="ARBA00023136"/>
    </source>
</evidence>
<name>A0A7Z0ELG6_9ACTN</name>
<evidence type="ECO:0000256" key="3">
    <source>
        <dbReference type="ARBA" id="ARBA00022960"/>
    </source>
</evidence>
<evidence type="ECO:0000256" key="4">
    <source>
        <dbReference type="ARBA" id="ARBA00022989"/>
    </source>
</evidence>
<dbReference type="PANTHER" id="PTHR30474">
    <property type="entry name" value="CELL CYCLE PROTEIN"/>
    <property type="match status" value="1"/>
</dbReference>
<feature type="transmembrane region" description="Helical" evidence="7">
    <location>
        <begin position="426"/>
        <end position="447"/>
    </location>
</feature>
<evidence type="ECO:0000256" key="1">
    <source>
        <dbReference type="ARBA" id="ARBA00004141"/>
    </source>
</evidence>
<keyword evidence="8" id="KW-0132">Cell division</keyword>
<feature type="transmembrane region" description="Helical" evidence="7">
    <location>
        <begin position="54"/>
        <end position="75"/>
    </location>
</feature>
<feature type="transmembrane region" description="Helical" evidence="7">
    <location>
        <begin position="82"/>
        <end position="102"/>
    </location>
</feature>
<proteinExistence type="predicted"/>
<comment type="subcellular location">
    <subcellularLocation>
        <location evidence="1">Membrane</location>
        <topology evidence="1">Multi-pass membrane protein</topology>
    </subcellularLocation>
</comment>
<protein>
    <submittedName>
        <fullName evidence="8">Cell division protein FtsW (Lipid II flippase)</fullName>
    </submittedName>
</protein>
<keyword evidence="9" id="KW-1185">Reference proteome</keyword>
<dbReference type="GO" id="GO:0051301">
    <property type="term" value="P:cell division"/>
    <property type="evidence" value="ECO:0007669"/>
    <property type="project" value="UniProtKB-KW"/>
</dbReference>
<keyword evidence="3" id="KW-0133">Cell shape</keyword>
<dbReference type="GO" id="GO:0032153">
    <property type="term" value="C:cell division site"/>
    <property type="evidence" value="ECO:0007669"/>
    <property type="project" value="TreeGrafter"/>
</dbReference>
<dbReference type="Pfam" id="PF01098">
    <property type="entry name" value="FTSW_RODA_SPOVE"/>
    <property type="match status" value="1"/>
</dbReference>
<feature type="transmembrane region" description="Helical" evidence="7">
    <location>
        <begin position="173"/>
        <end position="199"/>
    </location>
</feature>
<dbReference type="InterPro" id="IPR001182">
    <property type="entry name" value="FtsW/RodA"/>
</dbReference>
<evidence type="ECO:0000256" key="2">
    <source>
        <dbReference type="ARBA" id="ARBA00022692"/>
    </source>
</evidence>
<feature type="transmembrane region" description="Helical" evidence="7">
    <location>
        <begin position="143"/>
        <end position="161"/>
    </location>
</feature>
<organism evidence="8 9">
    <name type="scientific">Nocardiopsis aegyptia</name>
    <dbReference type="NCBI Taxonomy" id="220378"/>
    <lineage>
        <taxon>Bacteria</taxon>
        <taxon>Bacillati</taxon>
        <taxon>Actinomycetota</taxon>
        <taxon>Actinomycetes</taxon>
        <taxon>Streptosporangiales</taxon>
        <taxon>Nocardiopsidaceae</taxon>
        <taxon>Nocardiopsis</taxon>
    </lineage>
</organism>
<dbReference type="PANTHER" id="PTHR30474:SF3">
    <property type="entry name" value="PEPTIDOGLYCAN GLYCOSYLTRANSFERASE RODA"/>
    <property type="match status" value="1"/>
</dbReference>
<keyword evidence="8" id="KW-0131">Cell cycle</keyword>
<feature type="transmembrane region" description="Helical" evidence="7">
    <location>
        <begin position="360"/>
        <end position="376"/>
    </location>
</feature>
<feature type="transmembrane region" description="Helical" evidence="7">
    <location>
        <begin position="251"/>
        <end position="267"/>
    </location>
</feature>
<sequence length="488" mass="52004">MGSPQSDPETADGALAPVPQRSPELRLLLGALMVVAAALASASLSVTGGLDPSVWWYLAVLGAGGVTLHVLLRFVAPYADPVVMPLALALTGLGLTMIWALQMTRSDDPGHGEADRQLLWAVVGMVLCAACVVLVRHPRRLTMYPYLIAAGALFLLLLPLSPVGHEVLGARRWILIGPFSMQPSEFAKVLLVIFLASYLERRGEVMRVVTRTLRVGGVKVFSVPRARDLAPMAVGWGVAILLLVGTRDLGTSLLLFGTFLAVLYAATARKSWVLIGLVAFAGGAYAAYLLFGHVQNRVEIWFNAFDREVYERPGGSFQIVEGMFALAEGAILGTGFGDGFAQEIFAADSDLILVSVGEKWGLTGLIAVLALLFLLAERGFRIALGAREVFLKLTAMGYAFLIAFDVFIVLGGATLIIPLTGMTTPFLSAGGSALMANWAVIGLWLTISQTARRPRDTFSEGQAPGDPATEVIDVRGVPRSEGGTGRRT</sequence>
<dbReference type="EMBL" id="JACCFS010000001">
    <property type="protein sequence ID" value="NYJ34268.1"/>
    <property type="molecule type" value="Genomic_DNA"/>
</dbReference>